<feature type="domain" description="DUF4776" evidence="2">
    <location>
        <begin position="1022"/>
        <end position="1224"/>
    </location>
</feature>
<dbReference type="Pfam" id="PF14924">
    <property type="entry name" value="MAP10_N"/>
    <property type="match status" value="1"/>
</dbReference>
<feature type="region of interest" description="Disordered" evidence="1">
    <location>
        <begin position="795"/>
        <end position="853"/>
    </location>
</feature>
<keyword evidence="3" id="KW-1185">Reference proteome</keyword>
<evidence type="ECO:0000256" key="1">
    <source>
        <dbReference type="SAM" id="MobiDB-lite"/>
    </source>
</evidence>
<evidence type="ECO:0000313" key="4">
    <source>
        <dbReference type="RefSeq" id="XP_030763372.1"/>
    </source>
</evidence>
<feature type="compositionally biased region" description="Low complexity" evidence="1">
    <location>
        <begin position="434"/>
        <end position="443"/>
    </location>
</feature>
<feature type="compositionally biased region" description="Basic and acidic residues" evidence="1">
    <location>
        <begin position="1047"/>
        <end position="1059"/>
    </location>
</feature>
<feature type="region of interest" description="Disordered" evidence="1">
    <location>
        <begin position="423"/>
        <end position="445"/>
    </location>
</feature>
<name>A0A6J2YJ05_SITOR</name>
<evidence type="ECO:0000313" key="3">
    <source>
        <dbReference type="Proteomes" id="UP000504635"/>
    </source>
</evidence>
<feature type="region of interest" description="Disordered" evidence="1">
    <location>
        <begin position="1047"/>
        <end position="1079"/>
    </location>
</feature>
<accession>A0A6J2YJ05</accession>
<feature type="compositionally biased region" description="Basic and acidic residues" evidence="1">
    <location>
        <begin position="723"/>
        <end position="737"/>
    </location>
</feature>
<reference evidence="4" key="1">
    <citation type="submission" date="2025-08" db="UniProtKB">
        <authorList>
            <consortium name="RefSeq"/>
        </authorList>
    </citation>
    <scope>IDENTIFICATION</scope>
    <source>
        <tissue evidence="4">Gonads</tissue>
    </source>
</reference>
<feature type="region of interest" description="Disordered" evidence="1">
    <location>
        <begin position="1282"/>
        <end position="1317"/>
    </location>
</feature>
<feature type="compositionally biased region" description="Basic residues" evidence="1">
    <location>
        <begin position="680"/>
        <end position="691"/>
    </location>
</feature>
<feature type="region of interest" description="Disordered" evidence="1">
    <location>
        <begin position="378"/>
        <end position="407"/>
    </location>
</feature>
<dbReference type="InterPro" id="IPR031949">
    <property type="entry name" value="DUF4776"/>
</dbReference>
<feature type="compositionally biased region" description="Basic residues" evidence="1">
    <location>
        <begin position="832"/>
        <end position="844"/>
    </location>
</feature>
<sequence length="1317" mass="146542">MEQIYVLEVIVYEIILDKSYKLNNVDNLSLGFKFAQRVNFDIDTQFFSSPNVEETSESYKIRMNFGKTFLFVSKPSVLRQLLQSDPYSITLYDGNTTIGLKQIPWKKEFSEMVKYFETLGIVKSTTCEDWHDLKTKEGLPIAKLNLFMRMSCYGSNVQTMFQIKKVGDKHNYVFKQRNESKTFQVEKHEDDRVQPIVAPLYTGITDGKSKSQSQINFKENVSLTELFAGAMDDKMSIYHGVEDTVSICYRPSANKFFNLLSLLTADVKAHDKGTCVTLKSTAPRSEREDRNDDMSMYDPHELTADKIQRKLCGNADCPAAKKFKEYGIGPLATGKNLGTLYSNDIEPPVTYGLSHTYGTMCEYGPYGVFSRPKQEELPFVPLDDGQPSVLKKPCRPKPLKKKKSKNGIGHSCGCPLRLRGGSDTAGIEPKDNGENNNGMDNGGLAAPRSPMVECQSVMDQFDSILAEYKKAIGPCGQGSCPYAQTLAEDSCRKACDQGAPGISFPVKAAGKEGSAMSCDKDPCEMEGCPYSSGAGTGTVKSPGTSSEQKKTRYPAGCGSPRCAYTKYKLGLMDDDAQLELQYLPPALGASCGDPNCGHPFGPPLPPIHWDCPDPLPQGACKNLNCPFLPAPLKKFKTKSLKTGPCGSPTCPYAIPPPCAAPTCPFAMVPCPMNSGANGKKERKPKDKKRHSKDMSGKGENLCEFPGCPFSNKSQGDSADNDEDYTRSEGDNNCEKPDCPSNNNGNKKRNRREGNRCSTGCSETDEENSCENPECPFSKKNEGKCVENDVQNLTGEFEDCVSPNCPYNKKEKKRSKRNRDRHTCDNPDCPSNKSKKKHKKKRDKREKKNYDDVSMCSNPECNYVKNKEKPGRESSSTGSICSDPDCPYAELKGMKIKKHGNGAEGEDFTCENKDDDSICSNPECPERQARIKKDPNICDQPGCPYSQQPKPIVCNDPRCPYAQPLPSCGIPNCPYEPIPLRFSCKNPQCPSKSINFSRSSRRLTEENTKRDRSTEKASVPVNMELNFTTVCEENVNCDKEDSCENPDCEMKEGESGKDNKALVPSGGKKKKQEVPKRNKKGKFVYSMGDNYPGTKMGHRECVVPMFNVPPHMGWLWNIFTPIMSLKPRRGWRPGALTKLIAQRIRAHRQAKGLGIMHVPNFKKDGTQFDDGADPKVVPKPTLQIQKKEGSYWVTMHPLKDPNTLVENEDPYMDCTPMTFKITKNKKPEEDYCACDGEASMEESSSSDSELDIEFTPPAGIIHPERFKKRPNVVCCQSQYDPQDCAEEKKEKKDKKGKGKDKKGGGKKGKKDKKKKGKK</sequence>
<dbReference type="InParanoid" id="A0A6J2YJ05"/>
<dbReference type="Proteomes" id="UP000504635">
    <property type="component" value="Unplaced"/>
</dbReference>
<feature type="compositionally biased region" description="Basic residues" evidence="1">
    <location>
        <begin position="392"/>
        <end position="405"/>
    </location>
</feature>
<proteinExistence type="predicted"/>
<evidence type="ECO:0000259" key="2">
    <source>
        <dbReference type="Pfam" id="PF16003"/>
    </source>
</evidence>
<protein>
    <submittedName>
        <fullName evidence="4">Uncharacterized protein LOC115887951 isoform X2</fullName>
    </submittedName>
</protein>
<feature type="region of interest" description="Disordered" evidence="1">
    <location>
        <begin position="1235"/>
        <end position="1266"/>
    </location>
</feature>
<feature type="region of interest" description="Disordered" evidence="1">
    <location>
        <begin position="994"/>
        <end position="1015"/>
    </location>
</feature>
<organism evidence="3 4">
    <name type="scientific">Sitophilus oryzae</name>
    <name type="common">Rice weevil</name>
    <name type="synonym">Curculio oryzae</name>
    <dbReference type="NCBI Taxonomy" id="7048"/>
    <lineage>
        <taxon>Eukaryota</taxon>
        <taxon>Metazoa</taxon>
        <taxon>Ecdysozoa</taxon>
        <taxon>Arthropoda</taxon>
        <taxon>Hexapoda</taxon>
        <taxon>Insecta</taxon>
        <taxon>Pterygota</taxon>
        <taxon>Neoptera</taxon>
        <taxon>Endopterygota</taxon>
        <taxon>Coleoptera</taxon>
        <taxon>Polyphaga</taxon>
        <taxon>Cucujiformia</taxon>
        <taxon>Curculionidae</taxon>
        <taxon>Dryophthorinae</taxon>
        <taxon>Sitophilus</taxon>
    </lineage>
</organism>
<dbReference type="PANTHER" id="PTHR39079">
    <property type="entry name" value="FI08034P-RELATED"/>
    <property type="match status" value="1"/>
</dbReference>
<feature type="compositionally biased region" description="Basic residues" evidence="1">
    <location>
        <begin position="1066"/>
        <end position="1079"/>
    </location>
</feature>
<dbReference type="RefSeq" id="XP_030763372.1">
    <property type="nucleotide sequence ID" value="XM_030907512.1"/>
</dbReference>
<feature type="compositionally biased region" description="Basic residues" evidence="1">
    <location>
        <begin position="809"/>
        <end position="819"/>
    </location>
</feature>
<feature type="compositionally biased region" description="Basic and acidic residues" evidence="1">
    <location>
        <begin position="1001"/>
        <end position="1014"/>
    </location>
</feature>
<dbReference type="GeneID" id="115887951"/>
<dbReference type="Pfam" id="PF16003">
    <property type="entry name" value="DUF4776"/>
    <property type="match status" value="2"/>
</dbReference>
<feature type="domain" description="DUF4776" evidence="2">
    <location>
        <begin position="1235"/>
        <end position="1286"/>
    </location>
</feature>
<dbReference type="OrthoDB" id="7883086at2759"/>
<dbReference type="PANTHER" id="PTHR39079:SF1">
    <property type="entry name" value="GH11706P-RELATED"/>
    <property type="match status" value="1"/>
</dbReference>
<feature type="compositionally biased region" description="Basic residues" evidence="1">
    <location>
        <begin position="1290"/>
        <end position="1317"/>
    </location>
</feature>
<feature type="region of interest" description="Disordered" evidence="1">
    <location>
        <begin position="674"/>
        <end position="781"/>
    </location>
</feature>
<gene>
    <name evidence="4" type="primary">LOC115887951</name>
</gene>